<dbReference type="SUPFAM" id="SSF117396">
    <property type="entry name" value="TM1631-like"/>
    <property type="match status" value="1"/>
</dbReference>
<name>A0A7Y9I839_9ACTN</name>
<dbReference type="Gene3D" id="3.20.20.410">
    <property type="entry name" value="Protein of unknown function UPF0759"/>
    <property type="match status" value="1"/>
</dbReference>
<accession>A0A7Y9I839</accession>
<dbReference type="PANTHER" id="PTHR30348:SF4">
    <property type="entry name" value="DUF72 DOMAIN-CONTAINING PROTEIN"/>
    <property type="match status" value="1"/>
</dbReference>
<comment type="caution">
    <text evidence="1">The sequence shown here is derived from an EMBL/GenBank/DDBJ whole genome shotgun (WGS) entry which is preliminary data.</text>
</comment>
<dbReference type="InterPro" id="IPR036520">
    <property type="entry name" value="UPF0759_sf"/>
</dbReference>
<dbReference type="PANTHER" id="PTHR30348">
    <property type="entry name" value="UNCHARACTERIZED PROTEIN YECE"/>
    <property type="match status" value="1"/>
</dbReference>
<sequence>MPVHIGTSGWQYADWRGRFYPAGLAQRLWLEHYVDAFATVENNSAFYRLPTGETFESWRSRTPDGFVMAVKASRYLTHIKRLAEPDEPVRRFLDAAAGLGDRLGPVLIQLPPTLRADPERLDRCLALFPAGVRVAVEPRHDSWWTPDLRAVLTDRGAALCWADVRGRLRAPLWRTADWGYLRLHQGAAAPWPSYGDRALRSWAGRLADAWPDDADVFTYFNNDPGGAALRDAVRFAGKVRRLGRTATRTPLRQPEVAGPGQ</sequence>
<proteinExistence type="predicted"/>
<evidence type="ECO:0000313" key="2">
    <source>
        <dbReference type="Proteomes" id="UP000569914"/>
    </source>
</evidence>
<dbReference type="RefSeq" id="WP_179752510.1">
    <property type="nucleotide sequence ID" value="NZ_JACCBU010000001.1"/>
</dbReference>
<dbReference type="InterPro" id="IPR002763">
    <property type="entry name" value="DUF72"/>
</dbReference>
<reference evidence="1 2" key="1">
    <citation type="submission" date="2020-07" db="EMBL/GenBank/DDBJ databases">
        <title>Sequencing the genomes of 1000 actinobacteria strains.</title>
        <authorList>
            <person name="Klenk H.-P."/>
        </authorList>
    </citation>
    <scope>NUCLEOTIDE SEQUENCE [LARGE SCALE GENOMIC DNA]</scope>
    <source>
        <strain evidence="1 2">DSM 22083</strain>
    </source>
</reference>
<keyword evidence="2" id="KW-1185">Reference proteome</keyword>
<evidence type="ECO:0000313" key="1">
    <source>
        <dbReference type="EMBL" id="NYE71990.1"/>
    </source>
</evidence>
<dbReference type="Pfam" id="PF01904">
    <property type="entry name" value="DUF72"/>
    <property type="match status" value="1"/>
</dbReference>
<dbReference type="Proteomes" id="UP000569914">
    <property type="component" value="Unassembled WGS sequence"/>
</dbReference>
<dbReference type="EMBL" id="JACCBU010000001">
    <property type="protein sequence ID" value="NYE71990.1"/>
    <property type="molecule type" value="Genomic_DNA"/>
</dbReference>
<gene>
    <name evidence="1" type="ORF">BKA15_003319</name>
</gene>
<protein>
    <submittedName>
        <fullName evidence="1">Uncharacterized protein YecE (DUF72 family)</fullName>
    </submittedName>
</protein>
<organism evidence="1 2">
    <name type="scientific">Microlunatus parietis</name>
    <dbReference type="NCBI Taxonomy" id="682979"/>
    <lineage>
        <taxon>Bacteria</taxon>
        <taxon>Bacillati</taxon>
        <taxon>Actinomycetota</taxon>
        <taxon>Actinomycetes</taxon>
        <taxon>Propionibacteriales</taxon>
        <taxon>Propionibacteriaceae</taxon>
        <taxon>Microlunatus</taxon>
    </lineage>
</organism>
<dbReference type="AlphaFoldDB" id="A0A7Y9I839"/>